<gene>
    <name evidence="7" type="ORF">ACFOND_05570</name>
</gene>
<organism evidence="7 8">
    <name type="scientific">Reinekea marina</name>
    <dbReference type="NCBI Taxonomy" id="1310421"/>
    <lineage>
        <taxon>Bacteria</taxon>
        <taxon>Pseudomonadati</taxon>
        <taxon>Pseudomonadota</taxon>
        <taxon>Gammaproteobacteria</taxon>
        <taxon>Oceanospirillales</taxon>
        <taxon>Saccharospirillaceae</taxon>
        <taxon>Reinekea</taxon>
    </lineage>
</organism>
<feature type="transmembrane region" description="Helical" evidence="5">
    <location>
        <begin position="44"/>
        <end position="62"/>
    </location>
</feature>
<feature type="transmembrane region" description="Helical" evidence="5">
    <location>
        <begin position="74"/>
        <end position="94"/>
    </location>
</feature>
<proteinExistence type="predicted"/>
<dbReference type="Proteomes" id="UP001595710">
    <property type="component" value="Unassembled WGS sequence"/>
</dbReference>
<keyword evidence="3 5" id="KW-1133">Transmembrane helix</keyword>
<dbReference type="SUPFAM" id="SSF103481">
    <property type="entry name" value="Multidrug resistance efflux transporter EmrE"/>
    <property type="match status" value="2"/>
</dbReference>
<protein>
    <submittedName>
        <fullName evidence="7">DMT family transporter</fullName>
    </submittedName>
</protein>
<feature type="transmembrane region" description="Helical" evidence="5">
    <location>
        <begin position="12"/>
        <end position="38"/>
    </location>
</feature>
<feature type="transmembrane region" description="Helical" evidence="5">
    <location>
        <begin position="190"/>
        <end position="211"/>
    </location>
</feature>
<keyword evidence="2 5" id="KW-0812">Transmembrane</keyword>
<feature type="domain" description="EamA" evidence="6">
    <location>
        <begin position="165"/>
        <end position="298"/>
    </location>
</feature>
<feature type="transmembrane region" description="Helical" evidence="5">
    <location>
        <begin position="223"/>
        <end position="244"/>
    </location>
</feature>
<dbReference type="InterPro" id="IPR037185">
    <property type="entry name" value="EmrE-like"/>
</dbReference>
<keyword evidence="4 5" id="KW-0472">Membrane</keyword>
<feature type="transmembrane region" description="Helical" evidence="5">
    <location>
        <begin position="106"/>
        <end position="124"/>
    </location>
</feature>
<sequence>MTTQNSSSLQAPVLLAYALLFLQGAIFGSSFFIIKIALIDFGPITVAAGRIGFGALVMLLYAMMRGEKFPRSPAVLGLLAVVGLFNCALPFFLIPWGEQFLESGQAAILMAIGPLIALVIGHFTTTDERMNRYKSFGFSLGFIGVLLVIGIQPLANGLGGLLPQLSILLAATCYAVSGAFARRIYGVSSVMMTACVLLFASAMTIPFSLAIETPIAAALQPNALHGLLALAWLGIVPTGITFLIRFYLIKRAGYTFVSQVGYLVPVFGVIFGVIMLNEQVTWAMLAGLLLILTGLAISRRNS</sequence>
<dbReference type="InterPro" id="IPR000620">
    <property type="entry name" value="EamA_dom"/>
</dbReference>
<dbReference type="Pfam" id="PF00892">
    <property type="entry name" value="EamA"/>
    <property type="match status" value="2"/>
</dbReference>
<feature type="transmembrane region" description="Helical" evidence="5">
    <location>
        <begin position="280"/>
        <end position="298"/>
    </location>
</feature>
<dbReference type="PANTHER" id="PTHR32322:SF9">
    <property type="entry name" value="AMINO-ACID METABOLITE EFFLUX PUMP-RELATED"/>
    <property type="match status" value="1"/>
</dbReference>
<evidence type="ECO:0000313" key="8">
    <source>
        <dbReference type="Proteomes" id="UP001595710"/>
    </source>
</evidence>
<evidence type="ECO:0000256" key="5">
    <source>
        <dbReference type="SAM" id="Phobius"/>
    </source>
</evidence>
<evidence type="ECO:0000256" key="3">
    <source>
        <dbReference type="ARBA" id="ARBA00022989"/>
    </source>
</evidence>
<evidence type="ECO:0000259" key="6">
    <source>
        <dbReference type="Pfam" id="PF00892"/>
    </source>
</evidence>
<evidence type="ECO:0000256" key="1">
    <source>
        <dbReference type="ARBA" id="ARBA00004141"/>
    </source>
</evidence>
<feature type="transmembrane region" description="Helical" evidence="5">
    <location>
        <begin position="256"/>
        <end position="274"/>
    </location>
</feature>
<feature type="transmembrane region" description="Helical" evidence="5">
    <location>
        <begin position="161"/>
        <end position="181"/>
    </location>
</feature>
<dbReference type="RefSeq" id="WP_290280173.1">
    <property type="nucleotide sequence ID" value="NZ_JAUFQI010000001.1"/>
</dbReference>
<evidence type="ECO:0000313" key="7">
    <source>
        <dbReference type="EMBL" id="MFC3701106.1"/>
    </source>
</evidence>
<evidence type="ECO:0000256" key="4">
    <source>
        <dbReference type="ARBA" id="ARBA00023136"/>
    </source>
</evidence>
<dbReference type="InterPro" id="IPR050638">
    <property type="entry name" value="AA-Vitamin_Transporters"/>
</dbReference>
<feature type="transmembrane region" description="Helical" evidence="5">
    <location>
        <begin position="136"/>
        <end position="155"/>
    </location>
</feature>
<accession>A0ABV7WPF0</accession>
<dbReference type="EMBL" id="JBHRYN010000007">
    <property type="protein sequence ID" value="MFC3701106.1"/>
    <property type="molecule type" value="Genomic_DNA"/>
</dbReference>
<feature type="domain" description="EamA" evidence="6">
    <location>
        <begin position="15"/>
        <end position="149"/>
    </location>
</feature>
<keyword evidence="8" id="KW-1185">Reference proteome</keyword>
<comment type="caution">
    <text evidence="7">The sequence shown here is derived from an EMBL/GenBank/DDBJ whole genome shotgun (WGS) entry which is preliminary data.</text>
</comment>
<comment type="subcellular location">
    <subcellularLocation>
        <location evidence="1">Membrane</location>
        <topology evidence="1">Multi-pass membrane protein</topology>
    </subcellularLocation>
</comment>
<reference evidence="8" key="1">
    <citation type="journal article" date="2019" name="Int. J. Syst. Evol. Microbiol.">
        <title>The Global Catalogue of Microorganisms (GCM) 10K type strain sequencing project: providing services to taxonomists for standard genome sequencing and annotation.</title>
        <authorList>
            <consortium name="The Broad Institute Genomics Platform"/>
            <consortium name="The Broad Institute Genome Sequencing Center for Infectious Disease"/>
            <person name="Wu L."/>
            <person name="Ma J."/>
        </authorList>
    </citation>
    <scope>NUCLEOTIDE SEQUENCE [LARGE SCALE GENOMIC DNA]</scope>
    <source>
        <strain evidence="8">CECT 8288</strain>
    </source>
</reference>
<evidence type="ECO:0000256" key="2">
    <source>
        <dbReference type="ARBA" id="ARBA00022692"/>
    </source>
</evidence>
<dbReference type="PANTHER" id="PTHR32322">
    <property type="entry name" value="INNER MEMBRANE TRANSPORTER"/>
    <property type="match status" value="1"/>
</dbReference>
<name>A0ABV7WPF0_9GAMM</name>